<dbReference type="InterPro" id="IPR018146">
    <property type="entry name" value="Glyoxalase_1_CS"/>
</dbReference>
<feature type="domain" description="VOC" evidence="2">
    <location>
        <begin position="7"/>
        <end position="129"/>
    </location>
</feature>
<sequence>MFAKKIKLSHIALIIKNLEAAENFYSNILGFEKIHRPNFKSKGLWYRAGDFYLHLILSETMIRSFIDPINQIAQTHFAITLTDIDYTEFLAKLKSLDIKIICEEFSKETKTKQAFFYDPSFNMIEINSEIQ</sequence>
<dbReference type="Proteomes" id="UP001628164">
    <property type="component" value="Unassembled WGS sequence"/>
</dbReference>
<dbReference type="Pfam" id="PF00903">
    <property type="entry name" value="Glyoxalase"/>
    <property type="match status" value="1"/>
</dbReference>
<dbReference type="PANTHER" id="PTHR47802">
    <property type="entry name" value="GLYOXALASE FAMILY PROTEIN, EXPRESSED"/>
    <property type="match status" value="1"/>
</dbReference>
<evidence type="ECO:0000256" key="1">
    <source>
        <dbReference type="ARBA" id="ARBA00022723"/>
    </source>
</evidence>
<evidence type="ECO:0000313" key="3">
    <source>
        <dbReference type="EMBL" id="GMN89825.1"/>
    </source>
</evidence>
<keyword evidence="1" id="KW-0479">Metal-binding</keyword>
<evidence type="ECO:0000313" key="4">
    <source>
        <dbReference type="Proteomes" id="UP001628164"/>
    </source>
</evidence>
<evidence type="ECO:0000259" key="2">
    <source>
        <dbReference type="PROSITE" id="PS51819"/>
    </source>
</evidence>
<organism evidence="3 4">
    <name type="scientific">Francisella sciaenopsi</name>
    <dbReference type="NCBI Taxonomy" id="3055034"/>
    <lineage>
        <taxon>Bacteria</taxon>
        <taxon>Pseudomonadati</taxon>
        <taxon>Pseudomonadota</taxon>
        <taxon>Gammaproteobacteria</taxon>
        <taxon>Thiotrichales</taxon>
        <taxon>Francisellaceae</taxon>
        <taxon>Francisella</taxon>
    </lineage>
</organism>
<keyword evidence="4" id="KW-1185">Reference proteome</keyword>
<protein>
    <recommendedName>
        <fullName evidence="2">VOC domain-containing protein</fullName>
    </recommendedName>
</protein>
<accession>A0ABQ6PFV5</accession>
<gene>
    <name evidence="3" type="ORF">fsci_13120</name>
</gene>
<dbReference type="RefSeq" id="WP_407877581.1">
    <property type="nucleotide sequence ID" value="NZ_BTHG01000005.1"/>
</dbReference>
<comment type="caution">
    <text evidence="3">The sequence shown here is derived from an EMBL/GenBank/DDBJ whole genome shotgun (WGS) entry which is preliminary data.</text>
</comment>
<dbReference type="SUPFAM" id="SSF54593">
    <property type="entry name" value="Glyoxalase/Bleomycin resistance protein/Dihydroxybiphenyl dioxygenase"/>
    <property type="match status" value="1"/>
</dbReference>
<dbReference type="PROSITE" id="PS00934">
    <property type="entry name" value="GLYOXALASE_I_1"/>
    <property type="match status" value="1"/>
</dbReference>
<dbReference type="InterPro" id="IPR037523">
    <property type="entry name" value="VOC_core"/>
</dbReference>
<dbReference type="Gene3D" id="3.10.180.10">
    <property type="entry name" value="2,3-Dihydroxybiphenyl 1,2-Dioxygenase, domain 1"/>
    <property type="match status" value="1"/>
</dbReference>
<name>A0ABQ6PFV5_9GAMM</name>
<reference evidence="3 4" key="1">
    <citation type="journal article" date="2024" name="Dis. Aquat. Organ.">
        <title>Francisella sciaenopsi sp. nov. isolated from diseased red drum Sciaenops ocellatus in Florida, USA.</title>
        <authorList>
            <person name="Kawahara M."/>
            <person name="Cody T.T."/>
            <person name="Yanong R.P.E."/>
            <person name="Henderson E."/>
            <person name="Yazdi Z."/>
            <person name="Soto E."/>
        </authorList>
    </citation>
    <scope>NUCLEOTIDE SEQUENCE [LARGE SCALE GENOMIC DNA]</scope>
    <source>
        <strain evidence="3 4">R22-20-7</strain>
    </source>
</reference>
<dbReference type="PROSITE" id="PS51819">
    <property type="entry name" value="VOC"/>
    <property type="match status" value="1"/>
</dbReference>
<proteinExistence type="predicted"/>
<dbReference type="InterPro" id="IPR004360">
    <property type="entry name" value="Glyas_Fos-R_dOase_dom"/>
</dbReference>
<dbReference type="EMBL" id="BTHG01000005">
    <property type="protein sequence ID" value="GMN89825.1"/>
    <property type="molecule type" value="Genomic_DNA"/>
</dbReference>
<dbReference type="PANTHER" id="PTHR47802:SF1">
    <property type="entry name" value="GLYOXALASE FAMILY PROTEIN, EXPRESSED"/>
    <property type="match status" value="1"/>
</dbReference>
<dbReference type="InterPro" id="IPR029068">
    <property type="entry name" value="Glyas_Bleomycin-R_OHBP_Dase"/>
</dbReference>